<dbReference type="AlphaFoldDB" id="A0A6J4PJ15"/>
<organism evidence="1">
    <name type="scientific">uncultured Rubrobacteraceae bacterium</name>
    <dbReference type="NCBI Taxonomy" id="349277"/>
    <lineage>
        <taxon>Bacteria</taxon>
        <taxon>Bacillati</taxon>
        <taxon>Actinomycetota</taxon>
        <taxon>Rubrobacteria</taxon>
        <taxon>Rubrobacterales</taxon>
        <taxon>Rubrobacteraceae</taxon>
        <taxon>environmental samples</taxon>
    </lineage>
</organism>
<reference evidence="1" key="1">
    <citation type="submission" date="2020-02" db="EMBL/GenBank/DDBJ databases">
        <authorList>
            <person name="Meier V. D."/>
        </authorList>
    </citation>
    <scope>NUCLEOTIDE SEQUENCE</scope>
    <source>
        <strain evidence="1">AVDCRST_MAG55</strain>
    </source>
</reference>
<accession>A0A6J4PJ15</accession>
<dbReference type="EMBL" id="CADCUZ010000077">
    <property type="protein sequence ID" value="CAA9417695.1"/>
    <property type="molecule type" value="Genomic_DNA"/>
</dbReference>
<sequence>MAHSEIMQKIEDLSEERERLLAREGSHHAGAGDHRRLEDIDHTLGVLWDLRRRELAGEYVRLDQDYFDRYVVSPGDDAPDGYRR</sequence>
<evidence type="ECO:0000313" key="1">
    <source>
        <dbReference type="EMBL" id="CAA9417695.1"/>
    </source>
</evidence>
<proteinExistence type="predicted"/>
<name>A0A6J4PJ15_9ACTN</name>
<protein>
    <submittedName>
        <fullName evidence="1">ClpB protein</fullName>
    </submittedName>
</protein>
<gene>
    <name evidence="1" type="ORF">AVDCRST_MAG55-1781</name>
</gene>